<accession>A0A978V3L6</accession>
<dbReference type="PANTHER" id="PTHR46819">
    <property type="entry name" value="EF-HAND CALCIUM-BINDING DOMAIN-CONTAINING PROTEIN 7"/>
    <property type="match status" value="1"/>
</dbReference>
<dbReference type="PROSITE" id="PS50222">
    <property type="entry name" value="EF_HAND_2"/>
    <property type="match status" value="1"/>
</dbReference>
<dbReference type="InterPro" id="IPR018247">
    <property type="entry name" value="EF_Hand_1_Ca_BS"/>
</dbReference>
<dbReference type="InterPro" id="IPR002048">
    <property type="entry name" value="EF_hand_dom"/>
</dbReference>
<keyword evidence="5" id="KW-0472">Membrane</keyword>
<evidence type="ECO:0000256" key="3">
    <source>
        <dbReference type="ARBA" id="ARBA00022737"/>
    </source>
</evidence>
<gene>
    <name evidence="7" type="ORF">FEM48_Zijuj07G0086300</name>
</gene>
<reference evidence="7" key="1">
    <citation type="journal article" date="2021" name="Front. Plant Sci.">
        <title>Chromosome-Scale Genome Assembly for Chinese Sour Jujube and Insights Into Its Genome Evolution and Domestication Signature.</title>
        <authorList>
            <person name="Shen L.-Y."/>
            <person name="Luo H."/>
            <person name="Wang X.-L."/>
            <person name="Wang X.-M."/>
            <person name="Qiu X.-J."/>
            <person name="Liu H."/>
            <person name="Zhou S.-S."/>
            <person name="Jia K.-H."/>
            <person name="Nie S."/>
            <person name="Bao Y.-T."/>
            <person name="Zhang R.-G."/>
            <person name="Yun Q.-Z."/>
            <person name="Chai Y.-H."/>
            <person name="Lu J.-Y."/>
            <person name="Li Y."/>
            <person name="Zhao S.-W."/>
            <person name="Mao J.-F."/>
            <person name="Jia S.-G."/>
            <person name="Mao Y.-M."/>
        </authorList>
    </citation>
    <scope>NUCLEOTIDE SEQUENCE</scope>
    <source>
        <strain evidence="7">AT0</strain>
        <tissue evidence="7">Leaf</tissue>
    </source>
</reference>
<dbReference type="GO" id="GO:0005509">
    <property type="term" value="F:calcium ion binding"/>
    <property type="evidence" value="ECO:0007669"/>
    <property type="project" value="InterPro"/>
</dbReference>
<comment type="subcellular location">
    <subcellularLocation>
        <location evidence="1">Membrane</location>
    </subcellularLocation>
</comment>
<evidence type="ECO:0000313" key="8">
    <source>
        <dbReference type="Proteomes" id="UP000813462"/>
    </source>
</evidence>
<evidence type="ECO:0000259" key="6">
    <source>
        <dbReference type="PROSITE" id="PS50222"/>
    </source>
</evidence>
<protein>
    <recommendedName>
        <fullName evidence="6">EF-hand domain-containing protein</fullName>
    </recommendedName>
</protein>
<dbReference type="PROSITE" id="PS00018">
    <property type="entry name" value="EF_HAND_1"/>
    <property type="match status" value="1"/>
</dbReference>
<evidence type="ECO:0000256" key="4">
    <source>
        <dbReference type="ARBA" id="ARBA00022837"/>
    </source>
</evidence>
<dbReference type="Gene3D" id="1.10.238.10">
    <property type="entry name" value="EF-hand"/>
    <property type="match status" value="1"/>
</dbReference>
<organism evidence="7 8">
    <name type="scientific">Ziziphus jujuba var. spinosa</name>
    <dbReference type="NCBI Taxonomy" id="714518"/>
    <lineage>
        <taxon>Eukaryota</taxon>
        <taxon>Viridiplantae</taxon>
        <taxon>Streptophyta</taxon>
        <taxon>Embryophyta</taxon>
        <taxon>Tracheophyta</taxon>
        <taxon>Spermatophyta</taxon>
        <taxon>Magnoliopsida</taxon>
        <taxon>eudicotyledons</taxon>
        <taxon>Gunneridae</taxon>
        <taxon>Pentapetalae</taxon>
        <taxon>rosids</taxon>
        <taxon>fabids</taxon>
        <taxon>Rosales</taxon>
        <taxon>Rhamnaceae</taxon>
        <taxon>Paliureae</taxon>
        <taxon>Ziziphus</taxon>
    </lineage>
</organism>
<sequence length="254" mass="28100">MTMIKMVLSNSKISKISRQFGYNDDLQLPDFVISPSTVGLAPDHETCAELSDEAIKFLRGIFNWFDLDSNGALTLNEMSELFDMAPRSPFFESPYKHASLMPLLDATFSMKNLSYIGYGGEPTSAICVTRKINDVDWSPGAKKFLVLREFPEDTIGKRLLSGGKALVSCDVAVFVYDTSDVSLKNGSTNLLNKVAQHSSRDTLLPIKTKLGNSNEVFYEIAKAGGYMNTAWKSAFCSFRVDSSDDLRVGLQEIV</sequence>
<keyword evidence="4" id="KW-0106">Calcium</keyword>
<dbReference type="SUPFAM" id="SSF47473">
    <property type="entry name" value="EF-hand"/>
    <property type="match status" value="1"/>
</dbReference>
<evidence type="ECO:0000256" key="2">
    <source>
        <dbReference type="ARBA" id="ARBA00022723"/>
    </source>
</evidence>
<comment type="caution">
    <text evidence="7">The sequence shown here is derived from an EMBL/GenBank/DDBJ whole genome shotgun (WGS) entry which is preliminary data.</text>
</comment>
<feature type="domain" description="EF-hand" evidence="6">
    <location>
        <begin position="53"/>
        <end position="88"/>
    </location>
</feature>
<dbReference type="PANTHER" id="PTHR46819:SF1">
    <property type="entry name" value="EF-HAND CALCIUM-BINDING DOMAIN-CONTAINING PROTEIN 7"/>
    <property type="match status" value="1"/>
</dbReference>
<dbReference type="InterPro" id="IPR052266">
    <property type="entry name" value="Miro-EF-hand_domain"/>
</dbReference>
<proteinExistence type="predicted"/>
<dbReference type="AlphaFoldDB" id="A0A978V3L6"/>
<dbReference type="GO" id="GO:0016020">
    <property type="term" value="C:membrane"/>
    <property type="evidence" value="ECO:0007669"/>
    <property type="project" value="UniProtKB-SubCell"/>
</dbReference>
<evidence type="ECO:0000256" key="5">
    <source>
        <dbReference type="ARBA" id="ARBA00023136"/>
    </source>
</evidence>
<evidence type="ECO:0000313" key="7">
    <source>
        <dbReference type="EMBL" id="KAH7521949.1"/>
    </source>
</evidence>
<evidence type="ECO:0000256" key="1">
    <source>
        <dbReference type="ARBA" id="ARBA00004370"/>
    </source>
</evidence>
<name>A0A978V3L6_ZIZJJ</name>
<keyword evidence="3" id="KW-0677">Repeat</keyword>
<dbReference type="InterPro" id="IPR011992">
    <property type="entry name" value="EF-hand-dom_pair"/>
</dbReference>
<dbReference type="Proteomes" id="UP000813462">
    <property type="component" value="Unassembled WGS sequence"/>
</dbReference>
<keyword evidence="2" id="KW-0479">Metal-binding</keyword>
<dbReference type="EMBL" id="JAEACU010000007">
    <property type="protein sequence ID" value="KAH7521949.1"/>
    <property type="molecule type" value="Genomic_DNA"/>
</dbReference>